<comment type="caution">
    <text evidence="5">The sequence shown here is derived from an EMBL/GenBank/DDBJ whole genome shotgun (WGS) entry which is preliminary data.</text>
</comment>
<feature type="signal peptide" evidence="4">
    <location>
        <begin position="1"/>
        <end position="21"/>
    </location>
</feature>
<feature type="compositionally biased region" description="Low complexity" evidence="2">
    <location>
        <begin position="61"/>
        <end position="78"/>
    </location>
</feature>
<evidence type="ECO:0000313" key="6">
    <source>
        <dbReference type="Proteomes" id="UP001311799"/>
    </source>
</evidence>
<evidence type="ECO:0000256" key="2">
    <source>
        <dbReference type="SAM" id="MobiDB-lite"/>
    </source>
</evidence>
<feature type="compositionally biased region" description="Low complexity" evidence="2">
    <location>
        <begin position="643"/>
        <end position="652"/>
    </location>
</feature>
<dbReference type="InterPro" id="IPR002110">
    <property type="entry name" value="Ankyrin_rpt"/>
</dbReference>
<dbReference type="InterPro" id="IPR036770">
    <property type="entry name" value="Ankyrin_rpt-contain_sf"/>
</dbReference>
<dbReference type="EMBL" id="JAWDEY010000016">
    <property type="protein sequence ID" value="KAK6589050.1"/>
    <property type="molecule type" value="Genomic_DNA"/>
</dbReference>
<keyword evidence="1" id="KW-0040">ANK repeat</keyword>
<feature type="compositionally biased region" description="Basic and acidic residues" evidence="2">
    <location>
        <begin position="140"/>
        <end position="188"/>
    </location>
</feature>
<feature type="compositionally biased region" description="Polar residues" evidence="2">
    <location>
        <begin position="552"/>
        <end position="565"/>
    </location>
</feature>
<name>A0AAV9XW98_9CRYT</name>
<feature type="region of interest" description="Disordered" evidence="2">
    <location>
        <begin position="551"/>
        <end position="571"/>
    </location>
</feature>
<dbReference type="Proteomes" id="UP001311799">
    <property type="component" value="Unassembled WGS sequence"/>
</dbReference>
<feature type="chain" id="PRO_5043720999" evidence="4">
    <location>
        <begin position="22"/>
        <end position="720"/>
    </location>
</feature>
<evidence type="ECO:0000256" key="1">
    <source>
        <dbReference type="PROSITE-ProRule" id="PRU00023"/>
    </source>
</evidence>
<feature type="repeat" description="ANK" evidence="1">
    <location>
        <begin position="422"/>
        <end position="444"/>
    </location>
</feature>
<evidence type="ECO:0000313" key="5">
    <source>
        <dbReference type="EMBL" id="KAK6589050.1"/>
    </source>
</evidence>
<feature type="compositionally biased region" description="Basic and acidic residues" evidence="2">
    <location>
        <begin position="95"/>
        <end position="111"/>
    </location>
</feature>
<gene>
    <name evidence="5" type="ORF">RS030_243582</name>
</gene>
<feature type="region of interest" description="Disordered" evidence="2">
    <location>
        <begin position="635"/>
        <end position="685"/>
    </location>
</feature>
<keyword evidence="6" id="KW-1185">Reference proteome</keyword>
<accession>A0AAV9XW98</accession>
<dbReference type="PROSITE" id="PS50088">
    <property type="entry name" value="ANK_REPEAT"/>
    <property type="match status" value="1"/>
</dbReference>
<feature type="compositionally biased region" description="Basic and acidic residues" evidence="2">
    <location>
        <begin position="198"/>
        <end position="225"/>
    </location>
</feature>
<keyword evidence="3 5" id="KW-0812">Transmembrane</keyword>
<feature type="compositionally biased region" description="Basic and acidic residues" evidence="2">
    <location>
        <begin position="653"/>
        <end position="673"/>
    </location>
</feature>
<keyword evidence="3" id="KW-0472">Membrane</keyword>
<dbReference type="PROSITE" id="PS50297">
    <property type="entry name" value="ANK_REP_REGION"/>
    <property type="match status" value="1"/>
</dbReference>
<evidence type="ECO:0000256" key="4">
    <source>
        <dbReference type="SAM" id="SignalP"/>
    </source>
</evidence>
<feature type="region of interest" description="Disordered" evidence="2">
    <location>
        <begin position="26"/>
        <end position="236"/>
    </location>
</feature>
<proteinExistence type="predicted"/>
<protein>
    <submittedName>
        <fullName evidence="5">Transmembrane protein</fullName>
    </submittedName>
</protein>
<organism evidence="5 6">
    <name type="scientific">Cryptosporidium xiaoi</name>
    <dbReference type="NCBI Taxonomy" id="659607"/>
    <lineage>
        <taxon>Eukaryota</taxon>
        <taxon>Sar</taxon>
        <taxon>Alveolata</taxon>
        <taxon>Apicomplexa</taxon>
        <taxon>Conoidasida</taxon>
        <taxon>Coccidia</taxon>
        <taxon>Eucoccidiorida</taxon>
        <taxon>Eimeriorina</taxon>
        <taxon>Cryptosporidiidae</taxon>
        <taxon>Cryptosporidium</taxon>
    </lineage>
</organism>
<reference evidence="5 6" key="1">
    <citation type="submission" date="2023-10" db="EMBL/GenBank/DDBJ databases">
        <title>Comparative genomics analysis reveals potential genetic determinants of host preference in Cryptosporidium xiaoi.</title>
        <authorList>
            <person name="Xiao L."/>
            <person name="Li J."/>
        </authorList>
    </citation>
    <scope>NUCLEOTIDE SEQUENCE [LARGE SCALE GENOMIC DNA]</scope>
    <source>
        <strain evidence="5 6">52996</strain>
    </source>
</reference>
<keyword evidence="4" id="KW-0732">Signal</keyword>
<dbReference type="AlphaFoldDB" id="A0AAV9XW98"/>
<feature type="transmembrane region" description="Helical" evidence="3">
    <location>
        <begin position="695"/>
        <end position="717"/>
    </location>
</feature>
<evidence type="ECO:0000256" key="3">
    <source>
        <dbReference type="SAM" id="Phobius"/>
    </source>
</evidence>
<dbReference type="Gene3D" id="1.25.40.20">
    <property type="entry name" value="Ankyrin repeat-containing domain"/>
    <property type="match status" value="1"/>
</dbReference>
<keyword evidence="3" id="KW-1133">Transmembrane helix</keyword>
<sequence length="720" mass="80486">MGLKINFLFLIFLILNVSILGLNSSTNLDNNENFEDTEGSTTSGGYDSGFDDVRAKEEDSSSGTSDTGGVVGSVNNSSFNIDSSVDASTGVEVQEESKKDDTEMKSSEKQESAGVESTYVDEEEVSGDISSEGDASESEMDSKRDNRQKSEKADTKSDDELIKSQDSKSDKEGIVNLDRDIPLERSSEEESIVPKISIETERSESFSLKEGDKNNNEENKFEQNKSDNVQKASTSIKDGISGSSIGNVVPSTLDLLLGVVQPTRSFIDKKSRSPVNTEFGRKKTQVSEAELEEIKIKLKGKYIPTPSCNDIVNKFEWSKDLIGTPSQAAFKTIFEEITTLKHMTNVQAEKTINSALDVLKDPISEGISPQEALSLYICEGDKQNGRTVYQKLIEYGYLSSLLHPIANKMWGCVKYGHYYDLHGNNPLHLAAKSNSLQVVDFVLRLIKDPIEIKLALEEKNVLGQTPLDVSIDEKRPSIIRRFKTTYRTMSNYVKKIDPEAIIKERNKQKIMTETAAMFCKPVLNFTSSEESAVEAAIESSNRINERIKEYSSEQLKNESVQQNLRSQKRRYQDAKNFIASQRSHRPIKSHNIEVDLSEDVLGYIPDKSENSEAYVSETQSINDEDELNKNQIHGEIVEDSSDESSSTPSQYDSNKDENQNNKSTDSLDSKGDSMDLNEDNSEEKPVKSGNFLEKVLFWSIIIFCIVFTVVLLLIWFATKV</sequence>
<dbReference type="SUPFAM" id="SSF48403">
    <property type="entry name" value="Ankyrin repeat"/>
    <property type="match status" value="1"/>
</dbReference>